<evidence type="ECO:0008006" key="9">
    <source>
        <dbReference type="Google" id="ProtNLM"/>
    </source>
</evidence>
<dbReference type="InParanoid" id="E0W4B2"/>
<keyword evidence="3" id="KW-0964">Secreted</keyword>
<comment type="subcellular location">
    <subcellularLocation>
        <location evidence="1">Secreted</location>
    </subcellularLocation>
</comment>
<evidence type="ECO:0000313" key="8">
    <source>
        <dbReference type="Proteomes" id="UP000009046"/>
    </source>
</evidence>
<dbReference type="RefSeq" id="XP_002433205.1">
    <property type="nucleotide sequence ID" value="XM_002433160.1"/>
</dbReference>
<dbReference type="OrthoDB" id="958254at2759"/>
<reference evidence="6" key="2">
    <citation type="submission" date="2007-04" db="EMBL/GenBank/DDBJ databases">
        <title>The genome of the human body louse.</title>
        <authorList>
            <consortium name="The Human Body Louse Genome Consortium"/>
            <person name="Kirkness E."/>
            <person name="Walenz B."/>
            <person name="Hass B."/>
            <person name="Bruggner R."/>
            <person name="Strausberg R."/>
        </authorList>
    </citation>
    <scope>NUCLEOTIDE SEQUENCE</scope>
    <source>
        <strain evidence="6">USDA</strain>
    </source>
</reference>
<sequence length="205" mass="23612">MKIPAEIIQHKFCIQLKTFYNSANAVVNVTVFYESLCPDSIRFIKKQLHPTYSELKDYMNVELVPFGKARYMNDPWRISCQHGPRECAGNAVQACALTKFPENEMQVNFVHCVMSQRYPPGAGSWCAKELNYDYRGVDECSKNDEGRQLIAKFGDRTFAYKNILTFVPTILLNDEFSEESQREALTNLKFGICKRLEEPVPDKCK</sequence>
<dbReference type="Proteomes" id="UP000009046">
    <property type="component" value="Unassembled WGS sequence"/>
</dbReference>
<dbReference type="Pfam" id="PF03227">
    <property type="entry name" value="GILT"/>
    <property type="match status" value="1"/>
</dbReference>
<dbReference type="EnsemblMetazoa" id="PHUM617050-RA">
    <property type="protein sequence ID" value="PHUM617050-PA"/>
    <property type="gene ID" value="PHUM617050"/>
</dbReference>
<dbReference type="GeneID" id="8239868"/>
<keyword evidence="4" id="KW-0732">Signal</keyword>
<dbReference type="GO" id="GO:0005576">
    <property type="term" value="C:extracellular region"/>
    <property type="evidence" value="ECO:0007669"/>
    <property type="project" value="UniProtKB-SubCell"/>
</dbReference>
<evidence type="ECO:0000256" key="4">
    <source>
        <dbReference type="ARBA" id="ARBA00022729"/>
    </source>
</evidence>
<evidence type="ECO:0000256" key="5">
    <source>
        <dbReference type="ARBA" id="ARBA00023180"/>
    </source>
</evidence>
<organism>
    <name type="scientific">Pediculus humanus subsp. corporis</name>
    <name type="common">Body louse</name>
    <dbReference type="NCBI Taxonomy" id="121224"/>
    <lineage>
        <taxon>Eukaryota</taxon>
        <taxon>Metazoa</taxon>
        <taxon>Ecdysozoa</taxon>
        <taxon>Arthropoda</taxon>
        <taxon>Hexapoda</taxon>
        <taxon>Insecta</taxon>
        <taxon>Pterygota</taxon>
        <taxon>Neoptera</taxon>
        <taxon>Paraneoptera</taxon>
        <taxon>Psocodea</taxon>
        <taxon>Troctomorpha</taxon>
        <taxon>Phthiraptera</taxon>
        <taxon>Anoplura</taxon>
        <taxon>Pediculidae</taxon>
        <taxon>Pediculus</taxon>
    </lineage>
</organism>
<comment type="similarity">
    <text evidence="2">Belongs to the GILT family.</text>
</comment>
<keyword evidence="5" id="KW-0325">Glycoprotein</keyword>
<dbReference type="VEuPathDB" id="VectorBase:PHUM617050"/>
<evidence type="ECO:0000313" key="6">
    <source>
        <dbReference type="EMBL" id="EEB20467.1"/>
    </source>
</evidence>
<accession>E0W4B2</accession>
<gene>
    <name evidence="7" type="primary">8239868</name>
    <name evidence="6" type="ORF">Phum_PHUM617050</name>
</gene>
<reference evidence="6" key="1">
    <citation type="submission" date="2007-04" db="EMBL/GenBank/DDBJ databases">
        <title>Annotation of Pediculus humanus corporis strain USDA.</title>
        <authorList>
            <person name="Kirkness E."/>
            <person name="Hannick L."/>
            <person name="Hass B."/>
            <person name="Bruggner R."/>
            <person name="Lawson D."/>
            <person name="Bidwell S."/>
            <person name="Joardar V."/>
            <person name="Caler E."/>
            <person name="Walenz B."/>
            <person name="Inman J."/>
            <person name="Schobel S."/>
            <person name="Galinsky K."/>
            <person name="Amedeo P."/>
            <person name="Strausberg R."/>
        </authorList>
    </citation>
    <scope>NUCLEOTIDE SEQUENCE</scope>
    <source>
        <strain evidence="6">USDA</strain>
    </source>
</reference>
<dbReference type="OMA" id="SAKCFRT"/>
<dbReference type="HOGENOM" id="CLU_066886_2_1_1"/>
<dbReference type="PANTHER" id="PTHR13234">
    <property type="entry name" value="GAMMA-INTERFERON INDUCIBLE LYSOSOMAL THIOL REDUCTASE GILT"/>
    <property type="match status" value="1"/>
</dbReference>
<dbReference type="PANTHER" id="PTHR13234:SF8">
    <property type="entry name" value="GAMMA-INTERFERON-INDUCIBLE LYSOSOMAL THIOL REDUCTASE"/>
    <property type="match status" value="1"/>
</dbReference>
<dbReference type="InterPro" id="IPR004911">
    <property type="entry name" value="Interferon-induced_GILT"/>
</dbReference>
<dbReference type="eggNOG" id="KOG3160">
    <property type="taxonomic scope" value="Eukaryota"/>
</dbReference>
<dbReference type="EMBL" id="DS235886">
    <property type="protein sequence ID" value="EEB20467.1"/>
    <property type="molecule type" value="Genomic_DNA"/>
</dbReference>
<proteinExistence type="inferred from homology"/>
<dbReference type="GO" id="GO:0016671">
    <property type="term" value="F:oxidoreductase activity, acting on a sulfur group of donors, disulfide as acceptor"/>
    <property type="evidence" value="ECO:0007669"/>
    <property type="project" value="InterPro"/>
</dbReference>
<dbReference type="CTD" id="8239868"/>
<evidence type="ECO:0000256" key="2">
    <source>
        <dbReference type="ARBA" id="ARBA00005679"/>
    </source>
</evidence>
<dbReference type="KEGG" id="phu:Phum_PHUM617050"/>
<name>E0W4B2_PEDHC</name>
<dbReference type="AlphaFoldDB" id="E0W4B2"/>
<evidence type="ECO:0000256" key="3">
    <source>
        <dbReference type="ARBA" id="ARBA00022525"/>
    </source>
</evidence>
<reference evidence="7" key="3">
    <citation type="submission" date="2020-05" db="UniProtKB">
        <authorList>
            <consortium name="EnsemblMetazoa"/>
        </authorList>
    </citation>
    <scope>IDENTIFICATION</scope>
    <source>
        <strain evidence="7">USDA</strain>
    </source>
</reference>
<keyword evidence="8" id="KW-1185">Reference proteome</keyword>
<dbReference type="EMBL" id="AAZO01007545">
    <property type="status" value="NOT_ANNOTATED_CDS"/>
    <property type="molecule type" value="Genomic_DNA"/>
</dbReference>
<protein>
    <recommendedName>
        <fullName evidence="9">Gamma-interferon-inducible lysosomal thiol reductase</fullName>
    </recommendedName>
</protein>
<evidence type="ECO:0000313" key="7">
    <source>
        <dbReference type="EnsemblMetazoa" id="PHUM617050-PA"/>
    </source>
</evidence>
<evidence type="ECO:0000256" key="1">
    <source>
        <dbReference type="ARBA" id="ARBA00004613"/>
    </source>
</evidence>